<evidence type="ECO:0000256" key="5">
    <source>
        <dbReference type="ARBA" id="ARBA00023136"/>
    </source>
</evidence>
<evidence type="ECO:0000313" key="7">
    <source>
        <dbReference type="EMBL" id="OAK66308.1"/>
    </source>
</evidence>
<name>A0AA91DS77_VARPD</name>
<keyword evidence="2" id="KW-1003">Cell membrane</keyword>
<organism evidence="7 8">
    <name type="scientific">Variovorax paradoxus</name>
    <dbReference type="NCBI Taxonomy" id="34073"/>
    <lineage>
        <taxon>Bacteria</taxon>
        <taxon>Pseudomonadati</taxon>
        <taxon>Pseudomonadota</taxon>
        <taxon>Betaproteobacteria</taxon>
        <taxon>Burkholderiales</taxon>
        <taxon>Comamonadaceae</taxon>
        <taxon>Variovorax</taxon>
    </lineage>
</organism>
<dbReference type="InterPro" id="IPR043428">
    <property type="entry name" value="LivM-like"/>
</dbReference>
<evidence type="ECO:0000313" key="8">
    <source>
        <dbReference type="Proteomes" id="UP000077852"/>
    </source>
</evidence>
<dbReference type="Pfam" id="PF02653">
    <property type="entry name" value="BPD_transp_2"/>
    <property type="match status" value="1"/>
</dbReference>
<dbReference type="CDD" id="cd06581">
    <property type="entry name" value="TM_PBP1_LivM_like"/>
    <property type="match status" value="1"/>
</dbReference>
<protein>
    <submittedName>
        <fullName evidence="7">Branched-chain amino acid ABC transporter permease</fullName>
    </submittedName>
</protein>
<feature type="transmembrane region" description="Helical" evidence="6">
    <location>
        <begin position="101"/>
        <end position="121"/>
    </location>
</feature>
<dbReference type="PANTHER" id="PTHR30482">
    <property type="entry name" value="HIGH-AFFINITY BRANCHED-CHAIN AMINO ACID TRANSPORT SYSTEM PERMEASE"/>
    <property type="match status" value="1"/>
</dbReference>
<feature type="transmembrane region" description="Helical" evidence="6">
    <location>
        <begin position="20"/>
        <end position="41"/>
    </location>
</feature>
<feature type="transmembrane region" description="Helical" evidence="6">
    <location>
        <begin position="304"/>
        <end position="325"/>
    </location>
</feature>
<feature type="transmembrane region" description="Helical" evidence="6">
    <location>
        <begin position="47"/>
        <end position="66"/>
    </location>
</feature>
<dbReference type="EMBL" id="LVHG01000025">
    <property type="protein sequence ID" value="OAK66308.1"/>
    <property type="molecule type" value="Genomic_DNA"/>
</dbReference>
<comment type="subcellular location">
    <subcellularLocation>
        <location evidence="1">Cell membrane</location>
        <topology evidence="1">Multi-pass membrane protein</topology>
    </subcellularLocation>
</comment>
<sequence length="338" mass="36563">MSAVFDVISPRIRPRPKPRLLNGVIPFVVLLAGLAIAPLMLTPYSTVMLMPALAFGIALLGMNLLFGYTGLLSFGHAMFLAVGAYVAAAATQAGVLHFELILIAAASLGGLFALAIGALCVRFTHIFFGMLTLAFGMLLHSFLFKFYNLTGGDQGMRVLRPMLLGQDWDMTATQFLSGPFYYYCLIVYVLLGLLTWRIVSSPLGLQLRAIRDNESKARYLGVRVYRLRLFAFVVSGVFGAIAGAMLGVSTGLADPELAYWPQSGNLIFMMILGGAGTFVGPGVGALIFVLLHEVLISSTAYWRFMLGATLVFLVLVLPEGLIGTISNHLQRRVRGDAQ</sequence>
<evidence type="ECO:0000256" key="4">
    <source>
        <dbReference type="ARBA" id="ARBA00022989"/>
    </source>
</evidence>
<accession>A0AA91DS77</accession>
<evidence type="ECO:0000256" key="6">
    <source>
        <dbReference type="SAM" id="Phobius"/>
    </source>
</evidence>
<feature type="transmembrane region" description="Helical" evidence="6">
    <location>
        <begin position="227"/>
        <end position="246"/>
    </location>
</feature>
<dbReference type="PANTHER" id="PTHR30482:SF17">
    <property type="entry name" value="ABC TRANSPORTER ATP-BINDING PROTEIN"/>
    <property type="match status" value="1"/>
</dbReference>
<dbReference type="InterPro" id="IPR001851">
    <property type="entry name" value="ABC_transp_permease"/>
</dbReference>
<keyword evidence="3 6" id="KW-0812">Transmembrane</keyword>
<reference evidence="7 8" key="1">
    <citation type="submission" date="2016-03" db="EMBL/GenBank/DDBJ databases">
        <title>Genome sequence of Variovorax paradoxus KB5.</title>
        <authorList>
            <person name="Jeong H."/>
            <person name="Hong C.E."/>
            <person name="Jo S.H."/>
            <person name="Park J.M."/>
        </authorList>
    </citation>
    <scope>NUCLEOTIDE SEQUENCE [LARGE SCALE GENOMIC DNA]</scope>
    <source>
        <strain evidence="7 8">KB5</strain>
    </source>
</reference>
<dbReference type="GO" id="GO:0005886">
    <property type="term" value="C:plasma membrane"/>
    <property type="evidence" value="ECO:0007669"/>
    <property type="project" value="UniProtKB-SubCell"/>
</dbReference>
<dbReference type="AlphaFoldDB" id="A0AA91DS77"/>
<evidence type="ECO:0000256" key="1">
    <source>
        <dbReference type="ARBA" id="ARBA00004651"/>
    </source>
</evidence>
<dbReference type="Proteomes" id="UP000077852">
    <property type="component" value="Unassembled WGS sequence"/>
</dbReference>
<comment type="caution">
    <text evidence="7">The sequence shown here is derived from an EMBL/GenBank/DDBJ whole genome shotgun (WGS) entry which is preliminary data.</text>
</comment>
<keyword evidence="4 6" id="KW-1133">Transmembrane helix</keyword>
<dbReference type="RefSeq" id="WP_081266253.1">
    <property type="nucleotide sequence ID" value="NZ_LVHG01000025.1"/>
</dbReference>
<feature type="transmembrane region" description="Helical" evidence="6">
    <location>
        <begin position="78"/>
        <end position="95"/>
    </location>
</feature>
<proteinExistence type="predicted"/>
<feature type="transmembrane region" description="Helical" evidence="6">
    <location>
        <begin position="266"/>
        <end position="292"/>
    </location>
</feature>
<dbReference type="GO" id="GO:0015658">
    <property type="term" value="F:branched-chain amino acid transmembrane transporter activity"/>
    <property type="evidence" value="ECO:0007669"/>
    <property type="project" value="InterPro"/>
</dbReference>
<evidence type="ECO:0000256" key="2">
    <source>
        <dbReference type="ARBA" id="ARBA00022475"/>
    </source>
</evidence>
<keyword evidence="5 6" id="KW-0472">Membrane</keyword>
<feature type="transmembrane region" description="Helical" evidence="6">
    <location>
        <begin position="128"/>
        <end position="147"/>
    </location>
</feature>
<gene>
    <name evidence="7" type="ORF">A3K87_07560</name>
</gene>
<feature type="transmembrane region" description="Helical" evidence="6">
    <location>
        <begin position="180"/>
        <end position="199"/>
    </location>
</feature>
<evidence type="ECO:0000256" key="3">
    <source>
        <dbReference type="ARBA" id="ARBA00022692"/>
    </source>
</evidence>